<keyword evidence="2" id="KW-1185">Reference proteome</keyword>
<dbReference type="EMBL" id="CM041550">
    <property type="protein sequence ID" value="KAI3356530.1"/>
    <property type="molecule type" value="Genomic_DNA"/>
</dbReference>
<gene>
    <name evidence="1" type="ORF">L3Q82_017741</name>
</gene>
<evidence type="ECO:0000313" key="2">
    <source>
        <dbReference type="Proteomes" id="UP000831701"/>
    </source>
</evidence>
<protein>
    <submittedName>
        <fullName evidence="1">Uncharacterized protein</fullName>
    </submittedName>
</protein>
<proteinExistence type="predicted"/>
<accession>A0ACB8VM23</accession>
<dbReference type="Proteomes" id="UP000831701">
    <property type="component" value="Chromosome 20"/>
</dbReference>
<evidence type="ECO:0000313" key="1">
    <source>
        <dbReference type="EMBL" id="KAI3356530.1"/>
    </source>
</evidence>
<organism evidence="1 2">
    <name type="scientific">Scortum barcoo</name>
    <name type="common">barcoo grunter</name>
    <dbReference type="NCBI Taxonomy" id="214431"/>
    <lineage>
        <taxon>Eukaryota</taxon>
        <taxon>Metazoa</taxon>
        <taxon>Chordata</taxon>
        <taxon>Craniata</taxon>
        <taxon>Vertebrata</taxon>
        <taxon>Euteleostomi</taxon>
        <taxon>Actinopterygii</taxon>
        <taxon>Neopterygii</taxon>
        <taxon>Teleostei</taxon>
        <taxon>Neoteleostei</taxon>
        <taxon>Acanthomorphata</taxon>
        <taxon>Eupercaria</taxon>
        <taxon>Centrarchiformes</taxon>
        <taxon>Terapontoidei</taxon>
        <taxon>Terapontidae</taxon>
        <taxon>Scortum</taxon>
    </lineage>
</organism>
<sequence>MPSAPPTNTTSHHHQHHYIPGNPEYPWSRIHVDFGGPFLGEMFLPIVDTHSKWMDIYPVTSATSQVTIEKLHQSFSVTTNVSVRQWNLFHKLGEKVVQTFKEGMKGETLQTRLSWFLFSYRITPHATTGDKVFIRNYSYGPKFIPAVVMRSSGPVSYTVITGSGQVVKRHVDQVRARLADTAPSSEPENDLELVWDTDKETVDPVTSEKEEPPASEPVEWGTPVLPDLTVERAVQRSERDRRLPAHLKDFVK</sequence>
<comment type="caution">
    <text evidence="1">The sequence shown here is derived from an EMBL/GenBank/DDBJ whole genome shotgun (WGS) entry which is preliminary data.</text>
</comment>
<name>A0ACB8VM23_9TELE</name>
<reference evidence="1" key="1">
    <citation type="submission" date="2022-04" db="EMBL/GenBank/DDBJ databases">
        <title>Jade perch genome.</title>
        <authorList>
            <person name="Chao B."/>
        </authorList>
    </citation>
    <scope>NUCLEOTIDE SEQUENCE</scope>
    <source>
        <strain evidence="1">CB-2022</strain>
    </source>
</reference>